<comment type="caution">
    <text evidence="2">The sequence shown here is derived from an EMBL/GenBank/DDBJ whole genome shotgun (WGS) entry which is preliminary data.</text>
</comment>
<dbReference type="Proteomes" id="UP000326994">
    <property type="component" value="Unassembled WGS sequence"/>
</dbReference>
<name>A0A5J4FWQ7_9FLAO</name>
<dbReference type="AlphaFoldDB" id="A0A5J4FWQ7"/>
<feature type="transmembrane region" description="Helical" evidence="1">
    <location>
        <begin position="7"/>
        <end position="28"/>
    </location>
</feature>
<sequence length="166" mass="17890">MDILFVVLGLILMLVGIIGSFLPVLPGVPVSWLGLVALYLSPKIDFDWTFITITGIVAIILYILDYVIPAVGTKKYGGSKAGIYGTTIGLLVGVIAPIPFGILVGPFAGAFVGEVVFNKTQSNIALRAAFGSFMGFIASTFMKFMATLVYLGLFIYKVFEFREALF</sequence>
<dbReference type="PANTHER" id="PTHR39165">
    <property type="entry name" value="IG HYPOTHETICAL 17883"/>
    <property type="match status" value="1"/>
</dbReference>
<evidence type="ECO:0000313" key="3">
    <source>
        <dbReference type="Proteomes" id="UP000326994"/>
    </source>
</evidence>
<dbReference type="EMBL" id="BKCF01000001">
    <property type="protein sequence ID" value="GEQ84526.1"/>
    <property type="molecule type" value="Genomic_DNA"/>
</dbReference>
<accession>A0A5J4FWQ7</accession>
<feature type="transmembrane region" description="Helical" evidence="1">
    <location>
        <begin position="88"/>
        <end position="113"/>
    </location>
</feature>
<proteinExistence type="predicted"/>
<feature type="transmembrane region" description="Helical" evidence="1">
    <location>
        <begin position="133"/>
        <end position="156"/>
    </location>
</feature>
<dbReference type="OrthoDB" id="9808460at2"/>
<evidence type="ECO:0000256" key="1">
    <source>
        <dbReference type="SAM" id="Phobius"/>
    </source>
</evidence>
<protein>
    <submittedName>
        <fullName evidence="2">Membrane protein</fullName>
    </submittedName>
</protein>
<keyword evidence="1" id="KW-0472">Membrane</keyword>
<keyword evidence="1" id="KW-1133">Transmembrane helix</keyword>
<keyword evidence="3" id="KW-1185">Reference proteome</keyword>
<reference evidence="2 3" key="1">
    <citation type="submission" date="2019-08" db="EMBL/GenBank/DDBJ databases">
        <title>Ulvibacter marinistellae sp. nov., isolated from a starfish, Patiria pectinifera.</title>
        <authorList>
            <person name="Kawano K."/>
            <person name="Ushijima N."/>
            <person name="Kihara M."/>
            <person name="Itoh H."/>
        </authorList>
    </citation>
    <scope>NUCLEOTIDE SEQUENCE [LARGE SCALE GENOMIC DNA]</scope>
    <source>
        <strain evidence="2 3">KK4</strain>
    </source>
</reference>
<dbReference type="InterPro" id="IPR007403">
    <property type="entry name" value="DUF456"/>
</dbReference>
<dbReference type="PANTHER" id="PTHR39165:SF1">
    <property type="entry name" value="DUF456 DOMAIN-CONTAINING PROTEIN"/>
    <property type="match status" value="1"/>
</dbReference>
<evidence type="ECO:0000313" key="2">
    <source>
        <dbReference type="EMBL" id="GEQ84526.1"/>
    </source>
</evidence>
<organism evidence="2 3">
    <name type="scientific">Patiriisocius marinistellae</name>
    <dbReference type="NCBI Taxonomy" id="2494560"/>
    <lineage>
        <taxon>Bacteria</taxon>
        <taxon>Pseudomonadati</taxon>
        <taxon>Bacteroidota</taxon>
        <taxon>Flavobacteriia</taxon>
        <taxon>Flavobacteriales</taxon>
        <taxon>Flavobacteriaceae</taxon>
        <taxon>Patiriisocius</taxon>
    </lineage>
</organism>
<keyword evidence="1" id="KW-0812">Transmembrane</keyword>
<dbReference type="RefSeq" id="WP_151892489.1">
    <property type="nucleotide sequence ID" value="NZ_BKCF01000001.1"/>
</dbReference>
<gene>
    <name evidence="2" type="ORF">ULMS_00340</name>
</gene>
<dbReference type="Pfam" id="PF04306">
    <property type="entry name" value="DUF456"/>
    <property type="match status" value="1"/>
</dbReference>
<feature type="transmembrane region" description="Helical" evidence="1">
    <location>
        <begin position="48"/>
        <end position="68"/>
    </location>
</feature>